<reference evidence="1" key="1">
    <citation type="submission" date="2021-03" db="EMBL/GenBank/DDBJ databases">
        <title>Bacillus suaedae sp. nov., isolated from Suaeda aralocaspica.</title>
        <authorList>
            <person name="Lei R.F.R."/>
        </authorList>
    </citation>
    <scope>NUCLEOTIDE SEQUENCE</scope>
    <source>
        <strain evidence="1">YZJH907-2</strain>
    </source>
</reference>
<dbReference type="EMBL" id="JAGKSQ010000008">
    <property type="protein sequence ID" value="MBP3952827.1"/>
    <property type="molecule type" value="Genomic_DNA"/>
</dbReference>
<dbReference type="InterPro" id="IPR018540">
    <property type="entry name" value="Spo0E-like"/>
</dbReference>
<dbReference type="GO" id="GO:0043937">
    <property type="term" value="P:regulation of sporulation"/>
    <property type="evidence" value="ECO:0007669"/>
    <property type="project" value="InterPro"/>
</dbReference>
<evidence type="ECO:0000313" key="1">
    <source>
        <dbReference type="EMBL" id="MBP3952827.1"/>
    </source>
</evidence>
<evidence type="ECO:0000313" key="2">
    <source>
        <dbReference type="Proteomes" id="UP000678228"/>
    </source>
</evidence>
<dbReference type="InterPro" id="IPR036638">
    <property type="entry name" value="HLH_DNA-bd_sf"/>
</dbReference>
<dbReference type="Pfam" id="PF09388">
    <property type="entry name" value="SpoOE-like"/>
    <property type="match status" value="1"/>
</dbReference>
<sequence length="53" mass="6103">MNINCLLELIERKRTELIKTAQEEGMSSNAVLILSQELDDLLNSYTTNNKNYN</sequence>
<dbReference type="SUPFAM" id="SSF140500">
    <property type="entry name" value="BAS1536-like"/>
    <property type="match status" value="1"/>
</dbReference>
<organism evidence="1 2">
    <name type="scientific">Halalkalibacter suaedae</name>
    <dbReference type="NCBI Taxonomy" id="2822140"/>
    <lineage>
        <taxon>Bacteria</taxon>
        <taxon>Bacillati</taxon>
        <taxon>Bacillota</taxon>
        <taxon>Bacilli</taxon>
        <taxon>Bacillales</taxon>
        <taxon>Bacillaceae</taxon>
        <taxon>Halalkalibacter</taxon>
    </lineage>
</organism>
<dbReference type="GO" id="GO:0046983">
    <property type="term" value="F:protein dimerization activity"/>
    <property type="evidence" value="ECO:0007669"/>
    <property type="project" value="InterPro"/>
</dbReference>
<proteinExistence type="predicted"/>
<keyword evidence="2" id="KW-1185">Reference proteome</keyword>
<comment type="caution">
    <text evidence="1">The sequence shown here is derived from an EMBL/GenBank/DDBJ whole genome shotgun (WGS) entry which is preliminary data.</text>
</comment>
<protein>
    <submittedName>
        <fullName evidence="1">Aspartyl-phosphate phosphatase Spo0E family protein</fullName>
    </submittedName>
</protein>
<dbReference type="InterPro" id="IPR037208">
    <property type="entry name" value="Spo0E-like_sf"/>
</dbReference>
<accession>A0A941AQK3</accession>
<dbReference type="Gene3D" id="4.10.280.10">
    <property type="entry name" value="Helix-loop-helix DNA-binding domain"/>
    <property type="match status" value="1"/>
</dbReference>
<name>A0A941AQK3_9BACI</name>
<gene>
    <name evidence="1" type="ORF">J7W16_17025</name>
</gene>
<dbReference type="AlphaFoldDB" id="A0A941AQK3"/>
<dbReference type="RefSeq" id="WP_210598683.1">
    <property type="nucleotide sequence ID" value="NZ_JAGKSQ010000008.1"/>
</dbReference>
<dbReference type="Proteomes" id="UP000678228">
    <property type="component" value="Unassembled WGS sequence"/>
</dbReference>